<feature type="region of interest" description="Disordered" evidence="1">
    <location>
        <begin position="1"/>
        <end position="48"/>
    </location>
</feature>
<dbReference type="OMA" id="RPCFEIS"/>
<dbReference type="PANTHER" id="PTHR36790:SF1">
    <property type="entry name" value="MYELIN TRANSCRIPTION FACTOR"/>
    <property type="match status" value="1"/>
</dbReference>
<keyword evidence="3" id="KW-1185">Reference proteome</keyword>
<dbReference type="OrthoDB" id="1219792at2759"/>
<accession>A0A1J6JMH1</accession>
<name>A0A1J6JMH1_NICAT</name>
<dbReference type="Gramene" id="OIT18973">
    <property type="protein sequence ID" value="OIT18973"/>
    <property type="gene ID" value="A4A49_42567"/>
</dbReference>
<gene>
    <name evidence="2" type="ORF">A4A49_42567</name>
</gene>
<evidence type="ECO:0000313" key="3">
    <source>
        <dbReference type="Proteomes" id="UP000187609"/>
    </source>
</evidence>
<feature type="region of interest" description="Disordered" evidence="1">
    <location>
        <begin position="163"/>
        <end position="199"/>
    </location>
</feature>
<sequence length="207" mass="23816">MASTAPPSPFPDNQIHRPKSGRKPLQPKNTNTPATPNNHPKPKTLQSIGISLTQNSNKENLHPKGEKLLPCIQAEVPFDSSLAEELSAIREKLERLRIDREKTEKMLKERDLLLDLQMKELFNRGELQKELELEVDRLFRLKELRLSCMQKISPIRTLREKEEEKKMNGYQPKELNYDEEDDIRTESSSENDPSAIGNEIIAIVTTH</sequence>
<reference evidence="2" key="1">
    <citation type="submission" date="2016-11" db="EMBL/GenBank/DDBJ databases">
        <title>The genome of Nicotiana attenuata.</title>
        <authorList>
            <person name="Xu S."/>
            <person name="Brockmoeller T."/>
            <person name="Gaquerel E."/>
            <person name="Navarro A."/>
            <person name="Kuhl H."/>
            <person name="Gase K."/>
            <person name="Ling Z."/>
            <person name="Zhou W."/>
            <person name="Kreitzer C."/>
            <person name="Stanke M."/>
            <person name="Tang H."/>
            <person name="Lyons E."/>
            <person name="Pandey P."/>
            <person name="Pandey S.P."/>
            <person name="Timmermann B."/>
            <person name="Baldwin I.T."/>
        </authorList>
    </citation>
    <scope>NUCLEOTIDE SEQUENCE [LARGE SCALE GENOMIC DNA]</scope>
    <source>
        <strain evidence="2">UT</strain>
    </source>
</reference>
<feature type="compositionally biased region" description="Pro residues" evidence="1">
    <location>
        <begin position="1"/>
        <end position="10"/>
    </location>
</feature>
<comment type="caution">
    <text evidence="2">The sequence shown here is derived from an EMBL/GenBank/DDBJ whole genome shotgun (WGS) entry which is preliminary data.</text>
</comment>
<dbReference type="AlphaFoldDB" id="A0A1J6JMH1"/>
<dbReference type="KEGG" id="nau:109222040"/>
<protein>
    <recommendedName>
        <fullName evidence="4">High mobility group b protein 6</fullName>
    </recommendedName>
</protein>
<dbReference type="PANTHER" id="PTHR36790">
    <property type="entry name" value="MYELIN TRANSCRIPTION FACTOR"/>
    <property type="match status" value="1"/>
</dbReference>
<evidence type="ECO:0000256" key="1">
    <source>
        <dbReference type="SAM" id="MobiDB-lite"/>
    </source>
</evidence>
<organism evidence="2 3">
    <name type="scientific">Nicotiana attenuata</name>
    <name type="common">Coyote tobacco</name>
    <dbReference type="NCBI Taxonomy" id="49451"/>
    <lineage>
        <taxon>Eukaryota</taxon>
        <taxon>Viridiplantae</taxon>
        <taxon>Streptophyta</taxon>
        <taxon>Embryophyta</taxon>
        <taxon>Tracheophyta</taxon>
        <taxon>Spermatophyta</taxon>
        <taxon>Magnoliopsida</taxon>
        <taxon>eudicotyledons</taxon>
        <taxon>Gunneridae</taxon>
        <taxon>Pentapetalae</taxon>
        <taxon>asterids</taxon>
        <taxon>lamiids</taxon>
        <taxon>Solanales</taxon>
        <taxon>Solanaceae</taxon>
        <taxon>Nicotianoideae</taxon>
        <taxon>Nicotianeae</taxon>
        <taxon>Nicotiana</taxon>
    </lineage>
</organism>
<dbReference type="Proteomes" id="UP000187609">
    <property type="component" value="Unassembled WGS sequence"/>
</dbReference>
<feature type="compositionally biased region" description="Low complexity" evidence="1">
    <location>
        <begin position="27"/>
        <end position="38"/>
    </location>
</feature>
<dbReference type="EMBL" id="MJEQ01012760">
    <property type="protein sequence ID" value="OIT18973.1"/>
    <property type="molecule type" value="Genomic_DNA"/>
</dbReference>
<dbReference type="SMR" id="A0A1J6JMH1"/>
<evidence type="ECO:0008006" key="4">
    <source>
        <dbReference type="Google" id="ProtNLM"/>
    </source>
</evidence>
<proteinExistence type="predicted"/>
<dbReference type="STRING" id="49451.A0A1J6JMH1"/>
<evidence type="ECO:0000313" key="2">
    <source>
        <dbReference type="EMBL" id="OIT18973.1"/>
    </source>
</evidence>